<dbReference type="Proteomes" id="UP000050525">
    <property type="component" value="Unassembled WGS sequence"/>
</dbReference>
<evidence type="ECO:0000256" key="4">
    <source>
        <dbReference type="ARBA" id="ARBA00022525"/>
    </source>
</evidence>
<dbReference type="InterPro" id="IPR051764">
    <property type="entry name" value="Avidin/Streptavidin-rel"/>
</dbReference>
<dbReference type="InterPro" id="IPR017889">
    <property type="entry name" value="Avidin-like_CS"/>
</dbReference>
<evidence type="ECO:0000256" key="5">
    <source>
        <dbReference type="ARBA" id="ARBA00022729"/>
    </source>
</evidence>
<dbReference type="AlphaFoldDB" id="A0A151MRC9"/>
<dbReference type="InterPro" id="IPR036896">
    <property type="entry name" value="Avidin-like_sf"/>
</dbReference>
<keyword evidence="12" id="KW-1185">Reference proteome</keyword>
<proteinExistence type="inferred from homology"/>
<evidence type="ECO:0000256" key="9">
    <source>
        <dbReference type="PIRSR" id="PIRSR605468-51"/>
    </source>
</evidence>
<dbReference type="PROSITE" id="PS00577">
    <property type="entry name" value="AVIDIN_1"/>
    <property type="match status" value="1"/>
</dbReference>
<comment type="subcellular location">
    <subcellularLocation>
        <location evidence="1">Secreted</location>
    </subcellularLocation>
</comment>
<dbReference type="InterPro" id="IPR005469">
    <property type="entry name" value="Avidin"/>
</dbReference>
<reference evidence="11 12" key="1">
    <citation type="journal article" date="2012" name="Genome Biol.">
        <title>Sequencing three crocodilian genomes to illuminate the evolution of archosaurs and amniotes.</title>
        <authorList>
            <person name="St John J.A."/>
            <person name="Braun E.L."/>
            <person name="Isberg S.R."/>
            <person name="Miles L.G."/>
            <person name="Chong A.Y."/>
            <person name="Gongora J."/>
            <person name="Dalzell P."/>
            <person name="Moran C."/>
            <person name="Bed'hom B."/>
            <person name="Abzhanov A."/>
            <person name="Burgess S.C."/>
            <person name="Cooksey A.M."/>
            <person name="Castoe T.A."/>
            <person name="Crawford N.G."/>
            <person name="Densmore L.D."/>
            <person name="Drew J.C."/>
            <person name="Edwards S.V."/>
            <person name="Faircloth B.C."/>
            <person name="Fujita M.K."/>
            <person name="Greenwold M.J."/>
            <person name="Hoffmann F.G."/>
            <person name="Howard J.M."/>
            <person name="Iguchi T."/>
            <person name="Janes D.E."/>
            <person name="Khan S.Y."/>
            <person name="Kohno S."/>
            <person name="de Koning A.J."/>
            <person name="Lance S.L."/>
            <person name="McCarthy F.M."/>
            <person name="McCormack J.E."/>
            <person name="Merchant M.E."/>
            <person name="Peterson D.G."/>
            <person name="Pollock D.D."/>
            <person name="Pourmand N."/>
            <person name="Raney B.J."/>
            <person name="Roessler K.A."/>
            <person name="Sanford J.R."/>
            <person name="Sawyer R.H."/>
            <person name="Schmidt C.J."/>
            <person name="Triplett E.W."/>
            <person name="Tuberville T.D."/>
            <person name="Venegas-Anaya M."/>
            <person name="Howard J.T."/>
            <person name="Jarvis E.D."/>
            <person name="Guillette L.J.Jr."/>
            <person name="Glenn T.C."/>
            <person name="Green R.E."/>
            <person name="Ray D.A."/>
        </authorList>
    </citation>
    <scope>NUCLEOTIDE SEQUENCE [LARGE SCALE GENOMIC DNA]</scope>
    <source>
        <strain evidence="11">KSC_2009_1</strain>
    </source>
</reference>
<keyword evidence="5 10" id="KW-0732">Signal</keyword>
<dbReference type="Gene3D" id="2.40.128.30">
    <property type="entry name" value="Avidin-like"/>
    <property type="match status" value="1"/>
</dbReference>
<evidence type="ECO:0000256" key="3">
    <source>
        <dbReference type="ARBA" id="ARBA00011881"/>
    </source>
</evidence>
<feature type="chain" id="PRO_5007585388" evidence="10">
    <location>
        <begin position="21"/>
        <end position="168"/>
    </location>
</feature>
<dbReference type="GO" id="GO:0009374">
    <property type="term" value="F:biotin binding"/>
    <property type="evidence" value="ECO:0007669"/>
    <property type="project" value="InterPro"/>
</dbReference>
<organism evidence="11 12">
    <name type="scientific">Alligator mississippiensis</name>
    <name type="common">American alligator</name>
    <dbReference type="NCBI Taxonomy" id="8496"/>
    <lineage>
        <taxon>Eukaryota</taxon>
        <taxon>Metazoa</taxon>
        <taxon>Chordata</taxon>
        <taxon>Craniata</taxon>
        <taxon>Vertebrata</taxon>
        <taxon>Euteleostomi</taxon>
        <taxon>Archelosauria</taxon>
        <taxon>Archosauria</taxon>
        <taxon>Crocodylia</taxon>
        <taxon>Alligatoridae</taxon>
        <taxon>Alligatorinae</taxon>
        <taxon>Alligator</taxon>
    </lineage>
</organism>
<evidence type="ECO:0000256" key="6">
    <source>
        <dbReference type="ARBA" id="ARBA00023157"/>
    </source>
</evidence>
<accession>A0A151MRC9</accession>
<dbReference type="PRINTS" id="PR00709">
    <property type="entry name" value="AVIDIN"/>
</dbReference>
<comment type="similarity">
    <text evidence="2">Belongs to the avidin/streptavidin family.</text>
</comment>
<dbReference type="SUPFAM" id="SSF50876">
    <property type="entry name" value="Avidin/streptavidin"/>
    <property type="match status" value="1"/>
</dbReference>
<dbReference type="KEGG" id="amj:102566422"/>
<comment type="subunit">
    <text evidence="3">Homotetramer.</text>
</comment>
<dbReference type="InterPro" id="IPR005468">
    <property type="entry name" value="Avidin/str"/>
</dbReference>
<gene>
    <name evidence="11" type="ORF">Y1Q_0020334</name>
</gene>
<sequence>MGNSGLALLALALVTLGTTAHRKCQLPGLWQNELGSLMEIHERSKDQELVGRYLTGVTATTNCIQQVLLQGSWHGPARRVLPTFGFIVTWEKFSNSTTAFVGQCFMDESGQETLRTTWLLWEEVESPKDDWKAIRVGTNVFTRRPNPGPGHILDIMTPSCELPPSEAQ</sequence>
<feature type="signal peptide" evidence="10">
    <location>
        <begin position="1"/>
        <end position="20"/>
    </location>
</feature>
<evidence type="ECO:0000313" key="11">
    <source>
        <dbReference type="EMBL" id="KYO27094.1"/>
    </source>
</evidence>
<evidence type="ECO:0000256" key="8">
    <source>
        <dbReference type="ARBA" id="ARBA00023267"/>
    </source>
</evidence>
<comment type="caution">
    <text evidence="11">The sequence shown here is derived from an EMBL/GenBank/DDBJ whole genome shotgun (WGS) entry which is preliminary data.</text>
</comment>
<keyword evidence="8" id="KW-0092">Biotin</keyword>
<dbReference type="PROSITE" id="PS51326">
    <property type="entry name" value="AVIDIN_2"/>
    <property type="match status" value="1"/>
</dbReference>
<evidence type="ECO:0000256" key="7">
    <source>
        <dbReference type="ARBA" id="ARBA00023180"/>
    </source>
</evidence>
<dbReference type="EMBL" id="AKHW03005381">
    <property type="protein sequence ID" value="KYO27094.1"/>
    <property type="molecule type" value="Genomic_DNA"/>
</dbReference>
<dbReference type="PANTHER" id="PTHR34399">
    <property type="entry name" value="AVIDIN-RELATED"/>
    <property type="match status" value="1"/>
</dbReference>
<keyword evidence="6 9" id="KW-1015">Disulfide bond</keyword>
<protein>
    <submittedName>
        <fullName evidence="11">Avidin-like</fullName>
    </submittedName>
</protein>
<dbReference type="Pfam" id="PF01382">
    <property type="entry name" value="Avidin"/>
    <property type="match status" value="1"/>
</dbReference>
<dbReference type="PANTHER" id="PTHR34399:SF3">
    <property type="entry name" value="AVID PROTEIN-RELATED"/>
    <property type="match status" value="1"/>
</dbReference>
<evidence type="ECO:0000256" key="1">
    <source>
        <dbReference type="ARBA" id="ARBA00004613"/>
    </source>
</evidence>
<evidence type="ECO:0000256" key="2">
    <source>
        <dbReference type="ARBA" id="ARBA00006297"/>
    </source>
</evidence>
<dbReference type="GO" id="GO:0005576">
    <property type="term" value="C:extracellular region"/>
    <property type="evidence" value="ECO:0007669"/>
    <property type="project" value="UniProtKB-SubCell"/>
</dbReference>
<keyword evidence="7" id="KW-0325">Glycoprotein</keyword>
<evidence type="ECO:0000313" key="12">
    <source>
        <dbReference type="Proteomes" id="UP000050525"/>
    </source>
</evidence>
<feature type="disulfide bond" evidence="9">
    <location>
        <begin position="24"/>
        <end position="104"/>
    </location>
</feature>
<dbReference type="OrthoDB" id="9421833at2759"/>
<keyword evidence="4" id="KW-0964">Secreted</keyword>
<evidence type="ECO:0000256" key="10">
    <source>
        <dbReference type="SAM" id="SignalP"/>
    </source>
</evidence>
<name>A0A151MRC9_ALLMI</name>